<accession>A0ABT2BS45</accession>
<keyword evidence="4" id="KW-0233">DNA recombination</keyword>
<comment type="caution">
    <text evidence="6">The sequence shown here is derived from an EMBL/GenBank/DDBJ whole genome shotgun (WGS) entry which is preliminary data.</text>
</comment>
<dbReference type="Gene3D" id="1.10.443.10">
    <property type="entry name" value="Intergrase catalytic core"/>
    <property type="match status" value="1"/>
</dbReference>
<feature type="domain" description="Tyr recombinase" evidence="5">
    <location>
        <begin position="183"/>
        <end position="432"/>
    </location>
</feature>
<proteinExistence type="inferred from homology"/>
<evidence type="ECO:0000259" key="5">
    <source>
        <dbReference type="PROSITE" id="PS51898"/>
    </source>
</evidence>
<dbReference type="PANTHER" id="PTHR30349">
    <property type="entry name" value="PHAGE INTEGRASE-RELATED"/>
    <property type="match status" value="1"/>
</dbReference>
<evidence type="ECO:0000256" key="1">
    <source>
        <dbReference type="ARBA" id="ARBA00008857"/>
    </source>
</evidence>
<dbReference type="InterPro" id="IPR002104">
    <property type="entry name" value="Integrase_catalytic"/>
</dbReference>
<dbReference type="InterPro" id="IPR011010">
    <property type="entry name" value="DNA_brk_join_enz"/>
</dbReference>
<protein>
    <submittedName>
        <fullName evidence="6">Site-specific integrase</fullName>
    </submittedName>
</protein>
<dbReference type="RefSeq" id="WP_259447203.1">
    <property type="nucleotide sequence ID" value="NZ_CP119520.1"/>
</dbReference>
<dbReference type="Proteomes" id="UP001165263">
    <property type="component" value="Unassembled WGS sequence"/>
</dbReference>
<organism evidence="6 7">
    <name type="scientific">Telluria mixta</name>
    <dbReference type="NCBI Taxonomy" id="34071"/>
    <lineage>
        <taxon>Bacteria</taxon>
        <taxon>Pseudomonadati</taxon>
        <taxon>Pseudomonadota</taxon>
        <taxon>Betaproteobacteria</taxon>
        <taxon>Burkholderiales</taxon>
        <taxon>Oxalobacteraceae</taxon>
        <taxon>Telluria group</taxon>
        <taxon>Telluria</taxon>
    </lineage>
</organism>
<evidence type="ECO:0000256" key="2">
    <source>
        <dbReference type="ARBA" id="ARBA00022908"/>
    </source>
</evidence>
<dbReference type="EMBL" id="JANUHC010000001">
    <property type="protein sequence ID" value="MCS0627943.1"/>
    <property type="molecule type" value="Genomic_DNA"/>
</dbReference>
<dbReference type="PROSITE" id="PS51898">
    <property type="entry name" value="TYR_RECOMBINASE"/>
    <property type="match status" value="1"/>
</dbReference>
<keyword evidence="7" id="KW-1185">Reference proteome</keyword>
<dbReference type="PANTHER" id="PTHR30349:SF64">
    <property type="entry name" value="PROPHAGE INTEGRASE INTD-RELATED"/>
    <property type="match status" value="1"/>
</dbReference>
<evidence type="ECO:0000313" key="6">
    <source>
        <dbReference type="EMBL" id="MCS0627943.1"/>
    </source>
</evidence>
<name>A0ABT2BS45_9BURK</name>
<evidence type="ECO:0000313" key="7">
    <source>
        <dbReference type="Proteomes" id="UP001165263"/>
    </source>
</evidence>
<evidence type="ECO:0000256" key="4">
    <source>
        <dbReference type="ARBA" id="ARBA00023172"/>
    </source>
</evidence>
<dbReference type="Gene3D" id="1.10.150.130">
    <property type="match status" value="1"/>
</dbReference>
<evidence type="ECO:0000256" key="3">
    <source>
        <dbReference type="ARBA" id="ARBA00023125"/>
    </source>
</evidence>
<dbReference type="InterPro" id="IPR013762">
    <property type="entry name" value="Integrase-like_cat_sf"/>
</dbReference>
<keyword evidence="2" id="KW-0229">DNA integration</keyword>
<dbReference type="SUPFAM" id="SSF56349">
    <property type="entry name" value="DNA breaking-rejoining enzymes"/>
    <property type="match status" value="1"/>
</dbReference>
<gene>
    <name evidence="6" type="ORF">NX786_01115</name>
</gene>
<keyword evidence="3" id="KW-0238">DNA-binding</keyword>
<dbReference type="InterPro" id="IPR050090">
    <property type="entry name" value="Tyrosine_recombinase_XerCD"/>
</dbReference>
<dbReference type="Pfam" id="PF00589">
    <property type="entry name" value="Phage_integrase"/>
    <property type="match status" value="1"/>
</dbReference>
<reference evidence="6" key="1">
    <citation type="submission" date="2022-08" db="EMBL/GenBank/DDBJ databases">
        <title>Reclassification of Massilia species as members of the genera Telluria, Duganella, Pseudoduganella, Mokoshia gen. nov. and Zemynaea gen. nov. using orthogonal and non-orthogonal genome-based approaches.</title>
        <authorList>
            <person name="Bowman J.P."/>
        </authorList>
    </citation>
    <scope>NUCLEOTIDE SEQUENCE</scope>
    <source>
        <strain evidence="6">LMG 11547</strain>
    </source>
</reference>
<dbReference type="InterPro" id="IPR010998">
    <property type="entry name" value="Integrase_recombinase_N"/>
</dbReference>
<comment type="similarity">
    <text evidence="1">Belongs to the 'phage' integrase family.</text>
</comment>
<sequence length="441" mass="50809">MNITIYKAESLPGEFSDCPEYPYQLPPGFMFLVDDDNLEVIEPALLYLVDRFIKSGEGGGYHTHRAVAYDLCDWWNFLSQIQCPWNAVDSDVVVEYRDIRLKTISPQTHEMLLSSTVKRRMIYISDFYDWAHRIGLVSRVDFEREEKRISIPIDSDEFAHTRSGTIKKAVSRLMPSKGKKRRRAASFLSVDEWRTLSRELGPLPTESKQMDDPRPSRDRLACELSINSGLRVDEIAKLTKYQILDLVAKIPFDAEPDQFISLHVTETKRLVPRDVDIPVYLIYELIHYIDNERSAALEIARKTWLKKRVNEPVTLFLNGVDARHHAGKPINSDTLDAAFRSAQFAAGLVKTIEKKDPDTREVYFTKDALHVFHTLRHTFAMWLYDAEIHAGNTAPWKVVQSKLGHAKLSTTMNTYLSHFDGRRRSVNRATFDGIRNKYNGN</sequence>